<proteinExistence type="predicted"/>
<organism evidence="1 2">
    <name type="scientific">Sulfuriroseicoccus oceanibius</name>
    <dbReference type="NCBI Taxonomy" id="2707525"/>
    <lineage>
        <taxon>Bacteria</taxon>
        <taxon>Pseudomonadati</taxon>
        <taxon>Verrucomicrobiota</taxon>
        <taxon>Verrucomicrobiia</taxon>
        <taxon>Verrucomicrobiales</taxon>
        <taxon>Verrucomicrobiaceae</taxon>
        <taxon>Sulfuriroseicoccus</taxon>
    </lineage>
</organism>
<gene>
    <name evidence="1" type="ORF">G3M56_003415</name>
</gene>
<sequence>MPTPRLIACSLAFIAVASASASSPNTNAKVWSNGGTFEWDGPKKGNMSHDTFWKQTKAPTNGKAFHLSLSGFKAKAAAQGPIELTKQSTIVADSGGSLDFNHNPIYFGHRTALVLDASTCRNLGPLVKSQNPDSSLDIILTKNSMLDGKDPSSNAQRASWSALVAKQPSLCAISNGSTVIDTSSIFGAATIELLVTVNSTGTLFEANDWEIALEGQKTDGANTPTHITYVVDPGAKQTRIFGNGKLIGTSNDVPDFSSKKAVVGNPNASLGSGNQVHSFAAFSSMLTPQEIASHAAAALSASTSTANDLGGGTVMIVDSTMKLPSLTNAAVTIEGYGSLTITQGGKPIASTSINLKGARTRVHLTNKKPHEVIRQDLDKFSINGKLPVYGARPEIKEPGDNIIIKSDRADGTLIVPVKN</sequence>
<reference evidence="1 2" key="1">
    <citation type="submission" date="2020-12" db="EMBL/GenBank/DDBJ databases">
        <title>Sulforoseuscoccus oceanibium gen. nov., sp. nov., a representative of the phylum Verrucomicrobia with special cytoplasmic membrane, and proposal of Sulforoseuscoccusaceae fam. nov.</title>
        <authorList>
            <person name="Xi F."/>
        </authorList>
    </citation>
    <scope>NUCLEOTIDE SEQUENCE [LARGE SCALE GENOMIC DNA]</scope>
    <source>
        <strain evidence="1 2">T37</strain>
    </source>
</reference>
<dbReference type="SUPFAM" id="SSF49899">
    <property type="entry name" value="Concanavalin A-like lectins/glucanases"/>
    <property type="match status" value="1"/>
</dbReference>
<dbReference type="AlphaFoldDB" id="A0A6B3LEA8"/>
<evidence type="ECO:0000313" key="2">
    <source>
        <dbReference type="Proteomes" id="UP000475117"/>
    </source>
</evidence>
<dbReference type="InterPro" id="IPR013320">
    <property type="entry name" value="ConA-like_dom_sf"/>
</dbReference>
<dbReference type="RefSeq" id="WP_164365649.1">
    <property type="nucleotide sequence ID" value="NZ_CP066776.1"/>
</dbReference>
<protein>
    <submittedName>
        <fullName evidence="1">Uncharacterized protein</fullName>
    </submittedName>
</protein>
<dbReference type="EMBL" id="CP066776">
    <property type="protein sequence ID" value="QQL45652.1"/>
    <property type="molecule type" value="Genomic_DNA"/>
</dbReference>
<dbReference type="KEGG" id="soa:G3M56_003415"/>
<accession>A0A6B3LEA8</accession>
<evidence type="ECO:0000313" key="1">
    <source>
        <dbReference type="EMBL" id="QQL45652.1"/>
    </source>
</evidence>
<dbReference type="Proteomes" id="UP000475117">
    <property type="component" value="Chromosome"/>
</dbReference>
<dbReference type="Gene3D" id="2.60.120.200">
    <property type="match status" value="1"/>
</dbReference>
<name>A0A6B3LEA8_9BACT</name>
<keyword evidence="2" id="KW-1185">Reference proteome</keyword>